<evidence type="ECO:0000256" key="8">
    <source>
        <dbReference type="RuleBase" id="RU361157"/>
    </source>
</evidence>
<keyword evidence="3 8" id="KW-0813">Transport</keyword>
<sequence>MKSLLLSAWRYRYFILSSIKVDFRSRFVRSRLGGLWMIINPLVQAAMFALILSQVLSGRLPDMADNKLAYPIYLLSGTLAWNIFSEVITRCLTVFIENGNLLKKLVFPRICLPIIVTGSAIVNNLLLLGAILIILAILGFVPGYNVVWLPLLMVITLILSLGIGLILGTLNVFIRDIGQVVPIVLQLGWWFTPIVYPASIVPETIRPWMQLNPMYWLVQGFQNAMLFNRAPSWLALCCVALIAVLLLRVALTLFRRASSEMVDVL</sequence>
<gene>
    <name evidence="10" type="ORF">DCF15_03260</name>
</gene>
<dbReference type="Pfam" id="PF01061">
    <property type="entry name" value="ABC2_membrane"/>
    <property type="match status" value="1"/>
</dbReference>
<feature type="transmembrane region" description="Helical" evidence="8">
    <location>
        <begin position="34"/>
        <end position="56"/>
    </location>
</feature>
<dbReference type="PANTHER" id="PTHR30413:SF10">
    <property type="entry name" value="CAPSULE POLYSACCHARIDE EXPORT INNER-MEMBRANE PROTEIN CTRC"/>
    <property type="match status" value="1"/>
</dbReference>
<feature type="transmembrane region" description="Helical" evidence="8">
    <location>
        <begin position="110"/>
        <end position="141"/>
    </location>
</feature>
<comment type="similarity">
    <text evidence="2 8">Belongs to the ABC-2 integral membrane protein family.</text>
</comment>
<reference evidence="11" key="1">
    <citation type="submission" date="2018-04" db="EMBL/GenBank/DDBJ databases">
        <authorList>
            <person name="Cornet L."/>
        </authorList>
    </citation>
    <scope>NUCLEOTIDE SEQUENCE [LARGE SCALE GENOMIC DNA]</scope>
</reference>
<dbReference type="InterPro" id="IPR047817">
    <property type="entry name" value="ABC2_TM_bact-type"/>
</dbReference>
<dbReference type="InterPro" id="IPR013525">
    <property type="entry name" value="ABC2_TM"/>
</dbReference>
<evidence type="ECO:0000256" key="4">
    <source>
        <dbReference type="ARBA" id="ARBA00022475"/>
    </source>
</evidence>
<evidence type="ECO:0000313" key="11">
    <source>
        <dbReference type="Proteomes" id="UP000249794"/>
    </source>
</evidence>
<proteinExistence type="inferred from homology"/>
<dbReference type="GO" id="GO:0015920">
    <property type="term" value="P:lipopolysaccharide transport"/>
    <property type="evidence" value="ECO:0007669"/>
    <property type="project" value="TreeGrafter"/>
</dbReference>
<keyword evidence="6 8" id="KW-1133">Transmembrane helix</keyword>
<dbReference type="Proteomes" id="UP000249794">
    <property type="component" value="Unassembled WGS sequence"/>
</dbReference>
<dbReference type="EMBL" id="QBMP01000018">
    <property type="protein sequence ID" value="PZO59621.1"/>
    <property type="molecule type" value="Genomic_DNA"/>
</dbReference>
<comment type="subcellular location">
    <subcellularLocation>
        <location evidence="1 8">Cell membrane</location>
        <topology evidence="1 8">Multi-pass membrane protein</topology>
    </subcellularLocation>
</comment>
<evidence type="ECO:0000256" key="1">
    <source>
        <dbReference type="ARBA" id="ARBA00004651"/>
    </source>
</evidence>
<dbReference type="GO" id="GO:0005886">
    <property type="term" value="C:plasma membrane"/>
    <property type="evidence" value="ECO:0007669"/>
    <property type="project" value="UniProtKB-SubCell"/>
</dbReference>
<comment type="caution">
    <text evidence="10">The sequence shown here is derived from an EMBL/GenBank/DDBJ whole genome shotgun (WGS) entry which is preliminary data.</text>
</comment>
<name>A0A2W4ZM38_9CYAN</name>
<feature type="domain" description="ABC transmembrane type-2" evidence="9">
    <location>
        <begin position="32"/>
        <end position="257"/>
    </location>
</feature>
<protein>
    <recommendedName>
        <fullName evidence="8">Transport permease protein</fullName>
    </recommendedName>
</protein>
<feature type="transmembrane region" description="Helical" evidence="8">
    <location>
        <begin position="233"/>
        <end position="251"/>
    </location>
</feature>
<evidence type="ECO:0000313" key="10">
    <source>
        <dbReference type="EMBL" id="PZO59621.1"/>
    </source>
</evidence>
<accession>A0A2W4ZM38</accession>
<evidence type="ECO:0000259" key="9">
    <source>
        <dbReference type="PROSITE" id="PS51012"/>
    </source>
</evidence>
<dbReference type="GO" id="GO:0140359">
    <property type="term" value="F:ABC-type transporter activity"/>
    <property type="evidence" value="ECO:0007669"/>
    <property type="project" value="InterPro"/>
</dbReference>
<feature type="transmembrane region" description="Helical" evidence="8">
    <location>
        <begin position="180"/>
        <end position="201"/>
    </location>
</feature>
<dbReference type="AlphaFoldDB" id="A0A2W4ZM38"/>
<keyword evidence="4 8" id="KW-1003">Cell membrane</keyword>
<evidence type="ECO:0000256" key="7">
    <source>
        <dbReference type="ARBA" id="ARBA00023136"/>
    </source>
</evidence>
<evidence type="ECO:0000256" key="6">
    <source>
        <dbReference type="ARBA" id="ARBA00022989"/>
    </source>
</evidence>
<dbReference type="PANTHER" id="PTHR30413">
    <property type="entry name" value="INNER MEMBRANE TRANSPORT PERMEASE"/>
    <property type="match status" value="1"/>
</dbReference>
<feature type="transmembrane region" description="Helical" evidence="8">
    <location>
        <begin position="147"/>
        <end position="173"/>
    </location>
</feature>
<evidence type="ECO:0000256" key="5">
    <source>
        <dbReference type="ARBA" id="ARBA00022692"/>
    </source>
</evidence>
<feature type="transmembrane region" description="Helical" evidence="8">
    <location>
        <begin position="68"/>
        <end position="89"/>
    </location>
</feature>
<keyword evidence="5 8" id="KW-0812">Transmembrane</keyword>
<organism evidence="10 11">
    <name type="scientific">Phormidesmis priestleyi</name>
    <dbReference type="NCBI Taxonomy" id="268141"/>
    <lineage>
        <taxon>Bacteria</taxon>
        <taxon>Bacillati</taxon>
        <taxon>Cyanobacteriota</taxon>
        <taxon>Cyanophyceae</taxon>
        <taxon>Leptolyngbyales</taxon>
        <taxon>Leptolyngbyaceae</taxon>
        <taxon>Phormidesmis</taxon>
    </lineage>
</organism>
<reference evidence="10 11" key="2">
    <citation type="submission" date="2018-06" db="EMBL/GenBank/DDBJ databases">
        <title>Metagenomic assembly of (sub)arctic Cyanobacteria and their associated microbiome from non-axenic cultures.</title>
        <authorList>
            <person name="Baurain D."/>
        </authorList>
    </citation>
    <scope>NUCLEOTIDE SEQUENCE [LARGE SCALE GENOMIC DNA]</scope>
    <source>
        <strain evidence="10">ULC027bin1</strain>
    </source>
</reference>
<keyword evidence="7 8" id="KW-0472">Membrane</keyword>
<evidence type="ECO:0000256" key="3">
    <source>
        <dbReference type="ARBA" id="ARBA00022448"/>
    </source>
</evidence>
<evidence type="ECO:0000256" key="2">
    <source>
        <dbReference type="ARBA" id="ARBA00007783"/>
    </source>
</evidence>
<dbReference type="PROSITE" id="PS51012">
    <property type="entry name" value="ABC_TM2"/>
    <property type="match status" value="1"/>
</dbReference>